<keyword evidence="3" id="KW-1185">Reference proteome</keyword>
<dbReference type="EMBL" id="CP036261">
    <property type="protein sequence ID" value="QDS90671.1"/>
    <property type="molecule type" value="Genomic_DNA"/>
</dbReference>
<keyword evidence="1" id="KW-0732">Signal</keyword>
<dbReference type="PROSITE" id="PS51257">
    <property type="entry name" value="PROKAR_LIPOPROTEIN"/>
    <property type="match status" value="1"/>
</dbReference>
<accession>A0A517M707</accession>
<name>A0A517M707_9BACT</name>
<protein>
    <recommendedName>
        <fullName evidence="4">Carboxypeptidase regulatory-like domain-containing protein</fullName>
    </recommendedName>
</protein>
<sequence length="135" mass="14427" precursor="true">MRYCSATVMFVALLFSGCGGNVSPDGFFDAEGSVQWNGEPLQTGWIVFRAADSSSKNVAAQISDGSFTVNIQPGEKIVEITAERDVPGKFGIGPSGEKVPAKEAFIPPKYNTESELKSTVTFPLAEPLTYQLTDA</sequence>
<evidence type="ECO:0000256" key="1">
    <source>
        <dbReference type="SAM" id="SignalP"/>
    </source>
</evidence>
<proteinExistence type="predicted"/>
<evidence type="ECO:0008006" key="4">
    <source>
        <dbReference type="Google" id="ProtNLM"/>
    </source>
</evidence>
<evidence type="ECO:0000313" key="3">
    <source>
        <dbReference type="Proteomes" id="UP000319557"/>
    </source>
</evidence>
<feature type="chain" id="PRO_5022075838" description="Carboxypeptidase regulatory-like domain-containing protein" evidence="1">
    <location>
        <begin position="21"/>
        <end position="135"/>
    </location>
</feature>
<dbReference type="Proteomes" id="UP000319557">
    <property type="component" value="Chromosome"/>
</dbReference>
<organism evidence="2 3">
    <name type="scientific">Rosistilla ulvae</name>
    <dbReference type="NCBI Taxonomy" id="1930277"/>
    <lineage>
        <taxon>Bacteria</taxon>
        <taxon>Pseudomonadati</taxon>
        <taxon>Planctomycetota</taxon>
        <taxon>Planctomycetia</taxon>
        <taxon>Pirellulales</taxon>
        <taxon>Pirellulaceae</taxon>
        <taxon>Rosistilla</taxon>
    </lineage>
</organism>
<evidence type="ECO:0000313" key="2">
    <source>
        <dbReference type="EMBL" id="QDS90671.1"/>
    </source>
</evidence>
<feature type="signal peptide" evidence="1">
    <location>
        <begin position="1"/>
        <end position="20"/>
    </location>
</feature>
<reference evidence="2 3" key="1">
    <citation type="submission" date="2019-02" db="EMBL/GenBank/DDBJ databases">
        <title>Deep-cultivation of Planctomycetes and their phenomic and genomic characterization uncovers novel biology.</title>
        <authorList>
            <person name="Wiegand S."/>
            <person name="Jogler M."/>
            <person name="Boedeker C."/>
            <person name="Pinto D."/>
            <person name="Vollmers J."/>
            <person name="Rivas-Marin E."/>
            <person name="Kohn T."/>
            <person name="Peeters S.H."/>
            <person name="Heuer A."/>
            <person name="Rast P."/>
            <person name="Oberbeckmann S."/>
            <person name="Bunk B."/>
            <person name="Jeske O."/>
            <person name="Meyerdierks A."/>
            <person name="Storesund J.E."/>
            <person name="Kallscheuer N."/>
            <person name="Luecker S."/>
            <person name="Lage O.M."/>
            <person name="Pohl T."/>
            <person name="Merkel B.J."/>
            <person name="Hornburger P."/>
            <person name="Mueller R.-W."/>
            <person name="Bruemmer F."/>
            <person name="Labrenz M."/>
            <person name="Spormann A.M."/>
            <person name="Op den Camp H."/>
            <person name="Overmann J."/>
            <person name="Amann R."/>
            <person name="Jetten M.S.M."/>
            <person name="Mascher T."/>
            <person name="Medema M.H."/>
            <person name="Devos D.P."/>
            <person name="Kaster A.-K."/>
            <person name="Ovreas L."/>
            <person name="Rohde M."/>
            <person name="Galperin M.Y."/>
            <person name="Jogler C."/>
        </authorList>
    </citation>
    <scope>NUCLEOTIDE SEQUENCE [LARGE SCALE GENOMIC DNA]</scope>
    <source>
        <strain evidence="2 3">EC9</strain>
    </source>
</reference>
<gene>
    <name evidence="2" type="ORF">EC9_48850</name>
</gene>
<dbReference type="KEGG" id="ruv:EC9_48850"/>
<dbReference type="AlphaFoldDB" id="A0A517M707"/>